<keyword evidence="3" id="KW-1185">Reference proteome</keyword>
<protein>
    <submittedName>
        <fullName evidence="2">Uncharacterized protein</fullName>
    </submittedName>
</protein>
<sequence length="443" mass="50624">MEWVEKSGKTNKERPQPRRGPTGNHDRPTSIMDRIIITHRRPATPRFVSGVFLLDLSFAVEGYMIARYSALKGNMGATDDSFSVYRRWKAKYHWPSSFKHRCLYPVNLGWHCRVNRTERRWRASTKTRSLSEVKVKYMAIDYDIFIQVLRSLRMTVGTSWIDVHVPAVSETAQCDRDSSNVELLRHDPLRRLRLFFWPPRKCSNAGRASRSSLSYSAYIQSDTKDTAPHHVRIRIEVASRVHEARTSRVDKPDRGEVENRLDDITKIVQRATNIFDCDIGHVMQELCEAHPEMFSETIYDDFVPLSAQFRSGDQAPLTPSNSDIDSFVETYTDMLLRAHPGTTLAGALTREDTKGIETMKEGGLEVSELFLFPNQHQHDDESRIFWHTGAEQLWLFVETFSGLLNGCLGVEDASTTVGFDDSGLLAGYDKVSSQREVFRPASI</sequence>
<name>A0A0D7ALM8_9AGAR</name>
<feature type="region of interest" description="Disordered" evidence="1">
    <location>
        <begin position="1"/>
        <end position="29"/>
    </location>
</feature>
<dbReference type="AlphaFoldDB" id="A0A0D7ALM8"/>
<dbReference type="EMBL" id="KN881643">
    <property type="protein sequence ID" value="KIY52487.1"/>
    <property type="molecule type" value="Genomic_DNA"/>
</dbReference>
<dbReference type="Proteomes" id="UP000054144">
    <property type="component" value="Unassembled WGS sequence"/>
</dbReference>
<organism evidence="2 3">
    <name type="scientific">Fistulina hepatica ATCC 64428</name>
    <dbReference type="NCBI Taxonomy" id="1128425"/>
    <lineage>
        <taxon>Eukaryota</taxon>
        <taxon>Fungi</taxon>
        <taxon>Dikarya</taxon>
        <taxon>Basidiomycota</taxon>
        <taxon>Agaricomycotina</taxon>
        <taxon>Agaricomycetes</taxon>
        <taxon>Agaricomycetidae</taxon>
        <taxon>Agaricales</taxon>
        <taxon>Fistulinaceae</taxon>
        <taxon>Fistulina</taxon>
    </lineage>
</organism>
<feature type="compositionally biased region" description="Basic and acidic residues" evidence="1">
    <location>
        <begin position="1"/>
        <end position="16"/>
    </location>
</feature>
<reference evidence="2 3" key="1">
    <citation type="journal article" date="2015" name="Fungal Genet. Biol.">
        <title>Evolution of novel wood decay mechanisms in Agaricales revealed by the genome sequences of Fistulina hepatica and Cylindrobasidium torrendii.</title>
        <authorList>
            <person name="Floudas D."/>
            <person name="Held B.W."/>
            <person name="Riley R."/>
            <person name="Nagy L.G."/>
            <person name="Koehler G."/>
            <person name="Ransdell A.S."/>
            <person name="Younus H."/>
            <person name="Chow J."/>
            <person name="Chiniquy J."/>
            <person name="Lipzen A."/>
            <person name="Tritt A."/>
            <person name="Sun H."/>
            <person name="Haridas S."/>
            <person name="LaButti K."/>
            <person name="Ohm R.A."/>
            <person name="Kues U."/>
            <person name="Blanchette R.A."/>
            <person name="Grigoriev I.V."/>
            <person name="Minto R.E."/>
            <person name="Hibbett D.S."/>
        </authorList>
    </citation>
    <scope>NUCLEOTIDE SEQUENCE [LARGE SCALE GENOMIC DNA]</scope>
    <source>
        <strain evidence="2 3">ATCC 64428</strain>
    </source>
</reference>
<evidence type="ECO:0000313" key="2">
    <source>
        <dbReference type="EMBL" id="KIY52487.1"/>
    </source>
</evidence>
<proteinExistence type="predicted"/>
<evidence type="ECO:0000313" key="3">
    <source>
        <dbReference type="Proteomes" id="UP000054144"/>
    </source>
</evidence>
<evidence type="ECO:0000256" key="1">
    <source>
        <dbReference type="SAM" id="MobiDB-lite"/>
    </source>
</evidence>
<gene>
    <name evidence="2" type="ORF">FISHEDRAFT_55986</name>
</gene>
<accession>A0A0D7ALM8</accession>